<dbReference type="AlphaFoldDB" id="A0A8D9BRY0"/>
<dbReference type="EMBL" id="HBUF01671016">
    <property type="protein sequence ID" value="CAG6790459.1"/>
    <property type="molecule type" value="Transcribed_RNA"/>
</dbReference>
<protein>
    <submittedName>
        <fullName evidence="2">Uncharacterized protein</fullName>
    </submittedName>
</protein>
<name>A0A8D9BRY0_9HEMI</name>
<feature type="compositionally biased region" description="Basic and acidic residues" evidence="1">
    <location>
        <begin position="57"/>
        <end position="80"/>
    </location>
</feature>
<reference evidence="2" key="1">
    <citation type="submission" date="2021-05" db="EMBL/GenBank/DDBJ databases">
        <authorList>
            <person name="Alioto T."/>
            <person name="Alioto T."/>
            <person name="Gomez Garrido J."/>
        </authorList>
    </citation>
    <scope>NUCLEOTIDE SEQUENCE</scope>
</reference>
<accession>A0A8D9BRY0</accession>
<feature type="region of interest" description="Disordered" evidence="1">
    <location>
        <begin position="27"/>
        <end position="90"/>
    </location>
</feature>
<proteinExistence type="predicted"/>
<evidence type="ECO:0000256" key="1">
    <source>
        <dbReference type="SAM" id="MobiDB-lite"/>
    </source>
</evidence>
<organism evidence="2">
    <name type="scientific">Cacopsylla melanoneura</name>
    <dbReference type="NCBI Taxonomy" id="428564"/>
    <lineage>
        <taxon>Eukaryota</taxon>
        <taxon>Metazoa</taxon>
        <taxon>Ecdysozoa</taxon>
        <taxon>Arthropoda</taxon>
        <taxon>Hexapoda</taxon>
        <taxon>Insecta</taxon>
        <taxon>Pterygota</taxon>
        <taxon>Neoptera</taxon>
        <taxon>Paraneoptera</taxon>
        <taxon>Hemiptera</taxon>
        <taxon>Sternorrhyncha</taxon>
        <taxon>Psylloidea</taxon>
        <taxon>Psyllidae</taxon>
        <taxon>Psyllinae</taxon>
        <taxon>Cacopsylla</taxon>
    </lineage>
</organism>
<sequence length="105" mass="12153">MVCPPYSGRRFKPYIMSCYMGKKMEVVKGGEKEARKKRKGRREGRGEEKGGKKRRREGREEEKGGTKGRNEKKEEGRGGEGRNIYNHENVSTGNMFLNKLLYCTF</sequence>
<evidence type="ECO:0000313" key="2">
    <source>
        <dbReference type="EMBL" id="CAG6790459.1"/>
    </source>
</evidence>